<organism evidence="2 3">
    <name type="scientific">Canariomyces notabilis</name>
    <dbReference type="NCBI Taxonomy" id="2074819"/>
    <lineage>
        <taxon>Eukaryota</taxon>
        <taxon>Fungi</taxon>
        <taxon>Dikarya</taxon>
        <taxon>Ascomycota</taxon>
        <taxon>Pezizomycotina</taxon>
        <taxon>Sordariomycetes</taxon>
        <taxon>Sordariomycetidae</taxon>
        <taxon>Sordariales</taxon>
        <taxon>Chaetomiaceae</taxon>
        <taxon>Canariomyces</taxon>
    </lineage>
</organism>
<dbReference type="PANTHER" id="PTHR33112:SF16">
    <property type="entry name" value="HETEROKARYON INCOMPATIBILITY DOMAIN-CONTAINING PROTEIN"/>
    <property type="match status" value="1"/>
</dbReference>
<sequence length="573" mass="66170">MPVFDGEEPCREFHKFLDLVPSYELAPQADHFIPVDASWIDLSRPRLWTSFCDHHHGGICHALPAWQNTSWPSYLILIDVEHLCLIEIRKPVTYVTLSYVWGTIPGVLETTKSNFKDLRIHGAMMHQRYLWVDRLCIVQDDPSSLEEQLGHMSSIYANSYFTIIAADGDDADYGLRGIGGGSLPRSYNQNLLRFTDHCIMMARLEDETQHNSRTTTWHRRGWTFQERILSPRNVVFFRGRLLWECRKSRWSEDVAAEPDGVMTTTSKSAIGGGHYNFTHSRWPDLRQYEHLVSSYSRRLLTYPSDGLRAFSAILARLSRTFKGGFFHGLPELYFDYGLLWYPSTPVIRRTDPTRATSFPSWSWVGWQGNVTTGYLGLSSQLVLEEMEGKNQGQMLVSIHPVVSWQKTDRHTGKNHLIINEYESWKNYANDSSLETPPGWSRVQIDTIPESASPGLSRRNWRSACVCWRMWPVATRWRRRSADKGTSRLVFRHRDIPGVNFRFPLPIGPWSAESGDDRWETQLSFESSRIFAFVGTRLRDRASRVDMKIWCNIAMRNVPFCVECTLVDADSRSV</sequence>
<dbReference type="InterPro" id="IPR010730">
    <property type="entry name" value="HET"/>
</dbReference>
<accession>A0AAN6TE55</accession>
<evidence type="ECO:0000259" key="1">
    <source>
        <dbReference type="Pfam" id="PF06985"/>
    </source>
</evidence>
<comment type="caution">
    <text evidence="2">The sequence shown here is derived from an EMBL/GenBank/DDBJ whole genome shotgun (WGS) entry which is preliminary data.</text>
</comment>
<evidence type="ECO:0000313" key="3">
    <source>
        <dbReference type="Proteomes" id="UP001302812"/>
    </source>
</evidence>
<dbReference type="PANTHER" id="PTHR33112">
    <property type="entry name" value="DOMAIN PROTEIN, PUTATIVE-RELATED"/>
    <property type="match status" value="1"/>
</dbReference>
<evidence type="ECO:0000313" key="2">
    <source>
        <dbReference type="EMBL" id="KAK4112665.1"/>
    </source>
</evidence>
<dbReference type="RefSeq" id="XP_064670235.1">
    <property type="nucleotide sequence ID" value="XM_064811449.1"/>
</dbReference>
<keyword evidence="3" id="KW-1185">Reference proteome</keyword>
<dbReference type="GeneID" id="89935574"/>
<reference evidence="2" key="1">
    <citation type="journal article" date="2023" name="Mol. Phylogenet. Evol.">
        <title>Genome-scale phylogeny and comparative genomics of the fungal order Sordariales.</title>
        <authorList>
            <person name="Hensen N."/>
            <person name="Bonometti L."/>
            <person name="Westerberg I."/>
            <person name="Brannstrom I.O."/>
            <person name="Guillou S."/>
            <person name="Cros-Aarteil S."/>
            <person name="Calhoun S."/>
            <person name="Haridas S."/>
            <person name="Kuo A."/>
            <person name="Mondo S."/>
            <person name="Pangilinan J."/>
            <person name="Riley R."/>
            <person name="LaButti K."/>
            <person name="Andreopoulos B."/>
            <person name="Lipzen A."/>
            <person name="Chen C."/>
            <person name="Yan M."/>
            <person name="Daum C."/>
            <person name="Ng V."/>
            <person name="Clum A."/>
            <person name="Steindorff A."/>
            <person name="Ohm R.A."/>
            <person name="Martin F."/>
            <person name="Silar P."/>
            <person name="Natvig D.O."/>
            <person name="Lalanne C."/>
            <person name="Gautier V."/>
            <person name="Ament-Velasquez S.L."/>
            <person name="Kruys A."/>
            <person name="Hutchinson M.I."/>
            <person name="Powell A.J."/>
            <person name="Barry K."/>
            <person name="Miller A.N."/>
            <person name="Grigoriev I.V."/>
            <person name="Debuchy R."/>
            <person name="Gladieux P."/>
            <person name="Hiltunen Thoren M."/>
            <person name="Johannesson H."/>
        </authorList>
    </citation>
    <scope>NUCLEOTIDE SEQUENCE</scope>
    <source>
        <strain evidence="2">CBS 508.74</strain>
    </source>
</reference>
<feature type="domain" description="Heterokaryon incompatibility" evidence="1">
    <location>
        <begin position="94"/>
        <end position="226"/>
    </location>
</feature>
<protein>
    <submittedName>
        <fullName evidence="2">HET-domain-containing protein</fullName>
    </submittedName>
</protein>
<reference evidence="2" key="2">
    <citation type="submission" date="2023-05" db="EMBL/GenBank/DDBJ databases">
        <authorList>
            <consortium name="Lawrence Berkeley National Laboratory"/>
            <person name="Steindorff A."/>
            <person name="Hensen N."/>
            <person name="Bonometti L."/>
            <person name="Westerberg I."/>
            <person name="Brannstrom I.O."/>
            <person name="Guillou S."/>
            <person name="Cros-Aarteil S."/>
            <person name="Calhoun S."/>
            <person name="Haridas S."/>
            <person name="Kuo A."/>
            <person name="Mondo S."/>
            <person name="Pangilinan J."/>
            <person name="Riley R."/>
            <person name="Labutti K."/>
            <person name="Andreopoulos B."/>
            <person name="Lipzen A."/>
            <person name="Chen C."/>
            <person name="Yanf M."/>
            <person name="Daum C."/>
            <person name="Ng V."/>
            <person name="Clum A."/>
            <person name="Ohm R."/>
            <person name="Martin F."/>
            <person name="Silar P."/>
            <person name="Natvig D."/>
            <person name="Lalanne C."/>
            <person name="Gautier V."/>
            <person name="Ament-Velasquez S.L."/>
            <person name="Kruys A."/>
            <person name="Hutchinson M.I."/>
            <person name="Powell A.J."/>
            <person name="Barry K."/>
            <person name="Miller A.N."/>
            <person name="Grigoriev I.V."/>
            <person name="Debuchy R."/>
            <person name="Gladieux P."/>
            <person name="Thoren M.H."/>
            <person name="Johannesson H."/>
        </authorList>
    </citation>
    <scope>NUCLEOTIDE SEQUENCE</scope>
    <source>
        <strain evidence="2">CBS 508.74</strain>
    </source>
</reference>
<dbReference type="EMBL" id="MU853341">
    <property type="protein sequence ID" value="KAK4112665.1"/>
    <property type="molecule type" value="Genomic_DNA"/>
</dbReference>
<name>A0AAN6TE55_9PEZI</name>
<dbReference type="Proteomes" id="UP001302812">
    <property type="component" value="Unassembled WGS sequence"/>
</dbReference>
<dbReference type="Pfam" id="PF06985">
    <property type="entry name" value="HET"/>
    <property type="match status" value="1"/>
</dbReference>
<gene>
    <name evidence="2" type="ORF">N656DRAFT_70770</name>
</gene>
<proteinExistence type="predicted"/>
<dbReference type="AlphaFoldDB" id="A0AAN6TE55"/>